<protein>
    <submittedName>
        <fullName evidence="9">Protein kinase</fullName>
    </submittedName>
</protein>
<dbReference type="PANTHER" id="PTHR43289:SF6">
    <property type="entry name" value="SERINE_THREONINE-PROTEIN KINASE NEKL-3"/>
    <property type="match status" value="1"/>
</dbReference>
<dbReference type="PANTHER" id="PTHR43289">
    <property type="entry name" value="MITOGEN-ACTIVATED PROTEIN KINASE KINASE KINASE 20-RELATED"/>
    <property type="match status" value="1"/>
</dbReference>
<dbReference type="SUPFAM" id="SSF56112">
    <property type="entry name" value="Protein kinase-like (PK-like)"/>
    <property type="match status" value="1"/>
</dbReference>
<dbReference type="PROSITE" id="PS00107">
    <property type="entry name" value="PROTEIN_KINASE_ATP"/>
    <property type="match status" value="1"/>
</dbReference>
<keyword evidence="1" id="KW-0808">Transferase</keyword>
<dbReference type="GO" id="GO:0005524">
    <property type="term" value="F:ATP binding"/>
    <property type="evidence" value="ECO:0007669"/>
    <property type="project" value="UniProtKB-UniRule"/>
</dbReference>
<dbReference type="InterPro" id="IPR017441">
    <property type="entry name" value="Protein_kinase_ATP_BS"/>
</dbReference>
<evidence type="ECO:0000313" key="10">
    <source>
        <dbReference type="Proteomes" id="UP000663929"/>
    </source>
</evidence>
<dbReference type="Proteomes" id="UP000663929">
    <property type="component" value="Chromosome"/>
</dbReference>
<evidence type="ECO:0000259" key="8">
    <source>
        <dbReference type="PROSITE" id="PS50011"/>
    </source>
</evidence>
<accession>A0A8A4TQA9</accession>
<dbReference type="CDD" id="cd14014">
    <property type="entry name" value="STKc_PknB_like"/>
    <property type="match status" value="1"/>
</dbReference>
<feature type="coiled-coil region" evidence="6">
    <location>
        <begin position="434"/>
        <end position="461"/>
    </location>
</feature>
<evidence type="ECO:0000256" key="4">
    <source>
        <dbReference type="ARBA" id="ARBA00022840"/>
    </source>
</evidence>
<feature type="binding site" evidence="5">
    <location>
        <position position="126"/>
    </location>
    <ligand>
        <name>ATP</name>
        <dbReference type="ChEBI" id="CHEBI:30616"/>
    </ligand>
</feature>
<dbReference type="EMBL" id="CP071793">
    <property type="protein sequence ID" value="QTD51740.1"/>
    <property type="molecule type" value="Genomic_DNA"/>
</dbReference>
<dbReference type="RefSeq" id="WP_237381862.1">
    <property type="nucleotide sequence ID" value="NZ_CP071793.1"/>
</dbReference>
<evidence type="ECO:0000256" key="3">
    <source>
        <dbReference type="ARBA" id="ARBA00022777"/>
    </source>
</evidence>
<feature type="compositionally biased region" description="Acidic residues" evidence="7">
    <location>
        <begin position="47"/>
        <end position="75"/>
    </location>
</feature>
<keyword evidence="2 5" id="KW-0547">Nucleotide-binding</keyword>
<gene>
    <name evidence="9" type="ORF">J3U87_04660</name>
</gene>
<dbReference type="Pfam" id="PF00069">
    <property type="entry name" value="Pkinase"/>
    <property type="match status" value="1"/>
</dbReference>
<evidence type="ECO:0000256" key="7">
    <source>
        <dbReference type="SAM" id="MobiDB-lite"/>
    </source>
</evidence>
<dbReference type="InterPro" id="IPR000719">
    <property type="entry name" value="Prot_kinase_dom"/>
</dbReference>
<keyword evidence="6" id="KW-0175">Coiled coil</keyword>
<evidence type="ECO:0000256" key="6">
    <source>
        <dbReference type="SAM" id="Coils"/>
    </source>
</evidence>
<dbReference type="InterPro" id="IPR008271">
    <property type="entry name" value="Ser/Thr_kinase_AS"/>
</dbReference>
<dbReference type="AlphaFoldDB" id="A0A8A4TQA9"/>
<dbReference type="Gene3D" id="1.10.510.10">
    <property type="entry name" value="Transferase(Phosphotransferase) domain 1"/>
    <property type="match status" value="1"/>
</dbReference>
<reference evidence="9" key="1">
    <citation type="submission" date="2021-03" db="EMBL/GenBank/DDBJ databases">
        <title>Acanthopleuribacteraceae sp. M133.</title>
        <authorList>
            <person name="Wang G."/>
        </authorList>
    </citation>
    <scope>NUCLEOTIDE SEQUENCE</scope>
    <source>
        <strain evidence="9">M133</strain>
    </source>
</reference>
<sequence>MKKSRDEKGSPQSDASPEERPPASGAGPIGREIDPRPTLSYYVPSDSSDDAVDEDADSWDDGWLDADGETIDSDPEAGTSARFKPQALENLPLVNHYQLVKFLGSGAMGHVYQAYDQRLKRAVAIKFLHCDEPEREVRFIREARAQARVDHPNVCKVYEIGDWRGRPYIVMQLIRGKSLREKSSDMTLEQILIAVMQAAEGMHEAHRVGLVHRDLKPGNIMIEQGEDGSSHAYVVDFGVARAELEQDLTLIGQVLGTPNYMAPEQARGDRQALDRRTDVYALGATLFRLLTGKPPFGNDSLDSVLAEIITKEPPKPRLLNKNLPVDLETIILKCLHKDPVDRYASSRDLAEDLDRFLNGDPIVAQPMGRLYLLGKWVGKHRLPVGLSLTALVLVSFTMAWGAWQGAVREERARTLTTKVMEIEAMARQTYLSRRHDIRSDLDRLRQQMANLEADIRQYGAKGHGPGYYALGRSALSLGEPRLALDHLETAWVSGYREPRVAYALGLAYCELYRQESGRIQLIEDREERAARMTEVNTQFRTPARKYMSLAKDAPLTHPDYLEALIAYCDGRYEQALALLRVSKAQAAWFYEAHKLEADTYRDWARAVHDEGDTEGARTFFDKALTAYDRAIQIGQSDPEIYRAQMQTLLSLMNMEMFAGTSIEDYGQRCLQLAIEALEVQPRSGQTWLLKAKAYRQMAQRRRVQGEDPLPFLKDAAQAVTLAQECGGPPGPLGLESAGIYRRWAQWLNDRTQSPEDMIRLALAALDGVPPDSRDFEYYHSRGSTYRILAKSLVRRGIPACDDYRYAVESYRRAMDLRPNRVPVLSNLALCLMALSGAPDCSANPIEALSEAASHLERAVALQKDHVVLRYYLGRCYMQLAQDGDPQSGKLHPRFAYKALAQYRDGLARNPKFFNLYNVLGQTHLALARSDWEQANPPGTDFEAAMEAYRAGLILKPQNWRLQLGLAYAHFFRGKYHVRHDRPSAGDFEAALSLIDSVLARVSFGEAHLCRGSVHRLQAERELRQAGNPEPYIRQAAAAFHQVLGANPNHPEAFRSLARLTTLHSASNGLTPAQRRQFLGEARVYLDRALTLHPDGPYFLLAEAQWYLQAELAEYDAPHLPERGLSRIDQVLRAKPCLPEALALETGLTYLLKARETGDPDLLDKARAMSMDLFRGNNTGMAVPSR</sequence>
<feature type="domain" description="Protein kinase" evidence="8">
    <location>
        <begin position="97"/>
        <end position="357"/>
    </location>
</feature>
<dbReference type="SUPFAM" id="SSF48452">
    <property type="entry name" value="TPR-like"/>
    <property type="match status" value="3"/>
</dbReference>
<dbReference type="PROSITE" id="PS00108">
    <property type="entry name" value="PROTEIN_KINASE_ST"/>
    <property type="match status" value="1"/>
</dbReference>
<keyword evidence="10" id="KW-1185">Reference proteome</keyword>
<evidence type="ECO:0000256" key="1">
    <source>
        <dbReference type="ARBA" id="ARBA00022679"/>
    </source>
</evidence>
<dbReference type="PROSITE" id="PS50011">
    <property type="entry name" value="PROTEIN_KINASE_DOM"/>
    <property type="match status" value="1"/>
</dbReference>
<dbReference type="InterPro" id="IPR011009">
    <property type="entry name" value="Kinase-like_dom_sf"/>
</dbReference>
<dbReference type="GO" id="GO:0004674">
    <property type="term" value="F:protein serine/threonine kinase activity"/>
    <property type="evidence" value="ECO:0007669"/>
    <property type="project" value="TreeGrafter"/>
</dbReference>
<evidence type="ECO:0000256" key="2">
    <source>
        <dbReference type="ARBA" id="ARBA00022741"/>
    </source>
</evidence>
<dbReference type="InterPro" id="IPR011990">
    <property type="entry name" value="TPR-like_helical_dom_sf"/>
</dbReference>
<proteinExistence type="predicted"/>
<feature type="region of interest" description="Disordered" evidence="7">
    <location>
        <begin position="1"/>
        <end position="79"/>
    </location>
</feature>
<evidence type="ECO:0000313" key="9">
    <source>
        <dbReference type="EMBL" id="QTD51740.1"/>
    </source>
</evidence>
<dbReference type="SMART" id="SM00220">
    <property type="entry name" value="S_TKc"/>
    <property type="match status" value="1"/>
</dbReference>
<keyword evidence="3 9" id="KW-0418">Kinase</keyword>
<dbReference type="Gene3D" id="3.30.200.20">
    <property type="entry name" value="Phosphorylase Kinase, domain 1"/>
    <property type="match status" value="1"/>
</dbReference>
<dbReference type="Gene3D" id="1.25.40.10">
    <property type="entry name" value="Tetratricopeptide repeat domain"/>
    <property type="match status" value="4"/>
</dbReference>
<name>A0A8A4TQA9_SULCO</name>
<organism evidence="9 10">
    <name type="scientific">Sulfidibacter corallicola</name>
    <dbReference type="NCBI Taxonomy" id="2818388"/>
    <lineage>
        <taxon>Bacteria</taxon>
        <taxon>Pseudomonadati</taxon>
        <taxon>Acidobacteriota</taxon>
        <taxon>Holophagae</taxon>
        <taxon>Acanthopleuribacterales</taxon>
        <taxon>Acanthopleuribacteraceae</taxon>
        <taxon>Sulfidibacter</taxon>
    </lineage>
</organism>
<keyword evidence="4 5" id="KW-0067">ATP-binding</keyword>
<dbReference type="KEGG" id="scor:J3U87_04660"/>
<evidence type="ECO:0000256" key="5">
    <source>
        <dbReference type="PROSITE-ProRule" id="PRU10141"/>
    </source>
</evidence>